<dbReference type="RefSeq" id="WP_126864192.1">
    <property type="nucleotide sequence ID" value="NZ_JAUSTX010000001.1"/>
</dbReference>
<evidence type="ECO:0000256" key="1">
    <source>
        <dbReference type="ARBA" id="ARBA00004613"/>
    </source>
</evidence>
<evidence type="ECO:0000256" key="3">
    <source>
        <dbReference type="ARBA" id="ARBA00034117"/>
    </source>
</evidence>
<organism evidence="5 6">
    <name type="scientific">Peribacillus cavernae</name>
    <dbReference type="NCBI Taxonomy" id="1674310"/>
    <lineage>
        <taxon>Bacteria</taxon>
        <taxon>Bacillati</taxon>
        <taxon>Bacillota</taxon>
        <taxon>Bacilli</taxon>
        <taxon>Bacillales</taxon>
        <taxon>Bacillaceae</taxon>
        <taxon>Peribacillus</taxon>
    </lineage>
</organism>
<accession>A0A3S0U4Z5</accession>
<sequence>MANKIYEAGTLLSAMDARAEQYHELKDQLNNVKKAFNSVVNLDENFQGQGAEAIKGFFQAQIDVVDAWISLIDRNIAFFNGIPGLASDAELSGDTVVQVPFLEEELDNAWRTSDQMVTAQQDDLQKIFDGINDLVPLSVFSRETFDEHMDEADKKRNDTIEKVNTLDANLKSEYESSESEESYLVGLFSKLLESSSKGGTISPLYFDAQKYKSSEVYKLKDEAEKQTKGYLSFKRDQAEARRIEKEMKEMENRPWYEKTWDAVSTFTGEITGYYDYKRATEGIDPVTGEKLSTAQRVTAGAMAAAGFIPIVGWAGRAFKGGSAIYKTARGMNAASHALDAYKTSKSFNILQQTEMGIYGLVATNGLSEAVTGKDMFGNELTVEQRQSSLLQALGIAGVAGAARYVDYNVSKGVKQPYSNQYAQKVTEQGKQTISTLGKKIGQIQVPVKIRVQSVSTGTGIKVNVYGIEKKSVSEMMQQQFSVNTNLGKDKDINANGLTLNSKSEGKTNYTYNMIENPGPLTEINPGAASTFRSGMYNVKILESETILYRSGKAGGGKNALGQYFTREPGTRIQGRLDSAVKAQWIDPKTGVLTGLSPLDTVYAIKIPKGTTIYEGPAGNQGGSYVGGGNQIFVSEPWRIKGVEVISQNPIR</sequence>
<dbReference type="Pfam" id="PF04740">
    <property type="entry name" value="LXG"/>
    <property type="match status" value="1"/>
</dbReference>
<dbReference type="PANTHER" id="PTHR34976:SF2">
    <property type="entry name" value="TYPE VII SECRETION SYSTEM PROTEIN ESSD"/>
    <property type="match status" value="1"/>
</dbReference>
<dbReference type="PANTHER" id="PTHR34976">
    <property type="entry name" value="RIBONUCLEASE YQCG-RELATED"/>
    <property type="match status" value="1"/>
</dbReference>
<protein>
    <submittedName>
        <fullName evidence="5">Transposase</fullName>
    </submittedName>
</protein>
<comment type="similarity">
    <text evidence="3">In the N-terminal section; belongs to the LXG family.</text>
</comment>
<dbReference type="OrthoDB" id="6636741at2"/>
<reference evidence="5 6" key="1">
    <citation type="submission" date="2018-12" db="EMBL/GenBank/DDBJ databases">
        <title>Bacillus chawlae sp. nov., Bacillus glennii sp. nov., and Bacillus saganii sp. nov. Isolated from the Vehicle Assembly Building at Kennedy Space Center where the Viking Spacecraft were Assembled.</title>
        <authorList>
            <person name="Seuylemezian A."/>
            <person name="Vaishampayan P."/>
        </authorList>
    </citation>
    <scope>NUCLEOTIDE SEQUENCE [LARGE SCALE GENOMIC DNA]</scope>
    <source>
        <strain evidence="5 6">L5</strain>
    </source>
</reference>
<dbReference type="Proteomes" id="UP000267430">
    <property type="component" value="Unassembled WGS sequence"/>
</dbReference>
<comment type="caution">
    <text evidence="5">The sequence shown here is derived from an EMBL/GenBank/DDBJ whole genome shotgun (WGS) entry which is preliminary data.</text>
</comment>
<gene>
    <name evidence="5" type="ORF">ELQ35_07425</name>
</gene>
<dbReference type="InterPro" id="IPR027797">
    <property type="entry name" value="PT-TG_dom"/>
</dbReference>
<dbReference type="GO" id="GO:0005576">
    <property type="term" value="C:extracellular region"/>
    <property type="evidence" value="ECO:0007669"/>
    <property type="project" value="UniProtKB-SubCell"/>
</dbReference>
<dbReference type="Pfam" id="PF14449">
    <property type="entry name" value="PT-TG"/>
    <property type="match status" value="1"/>
</dbReference>
<proteinExistence type="inferred from homology"/>
<dbReference type="InterPro" id="IPR051768">
    <property type="entry name" value="Bact_secretion_toxin"/>
</dbReference>
<evidence type="ECO:0000256" key="2">
    <source>
        <dbReference type="ARBA" id="ARBA00022525"/>
    </source>
</evidence>
<evidence type="ECO:0000313" key="6">
    <source>
        <dbReference type="Proteomes" id="UP000267430"/>
    </source>
</evidence>
<evidence type="ECO:0000313" key="5">
    <source>
        <dbReference type="EMBL" id="RUQ30170.1"/>
    </source>
</evidence>
<keyword evidence="6" id="KW-1185">Reference proteome</keyword>
<dbReference type="PROSITE" id="PS51756">
    <property type="entry name" value="LXG"/>
    <property type="match status" value="1"/>
</dbReference>
<dbReference type="AlphaFoldDB" id="A0A3S0U4Z5"/>
<feature type="domain" description="LXG" evidence="4">
    <location>
        <begin position="2"/>
        <end position="237"/>
    </location>
</feature>
<evidence type="ECO:0000259" key="4">
    <source>
        <dbReference type="PROSITE" id="PS51756"/>
    </source>
</evidence>
<keyword evidence="2" id="KW-0964">Secreted</keyword>
<comment type="subcellular location">
    <subcellularLocation>
        <location evidence="1">Secreted</location>
    </subcellularLocation>
</comment>
<name>A0A3S0U4Z5_9BACI</name>
<dbReference type="InterPro" id="IPR006829">
    <property type="entry name" value="LXG_dom"/>
</dbReference>
<dbReference type="EMBL" id="RYZZ01000007">
    <property type="protein sequence ID" value="RUQ30170.1"/>
    <property type="molecule type" value="Genomic_DNA"/>
</dbReference>